<dbReference type="AlphaFoldDB" id="A0A844XT31"/>
<keyword evidence="11" id="KW-1133">Transmembrane helix</keyword>
<dbReference type="RefSeq" id="WP_160728377.1">
    <property type="nucleotide sequence ID" value="NZ_WTYC01000005.1"/>
</dbReference>
<keyword evidence="9" id="KW-0067">ATP-binding</keyword>
<dbReference type="InterPro" id="IPR005467">
    <property type="entry name" value="His_kinase_dom"/>
</dbReference>
<dbReference type="InterPro" id="IPR003661">
    <property type="entry name" value="HisK_dim/P_dom"/>
</dbReference>
<keyword evidence="11" id="KW-0472">Membrane</keyword>
<dbReference type="InterPro" id="IPR004358">
    <property type="entry name" value="Sig_transdc_His_kin-like_C"/>
</dbReference>
<evidence type="ECO:0000259" key="12">
    <source>
        <dbReference type="PROSITE" id="PS50109"/>
    </source>
</evidence>
<dbReference type="GO" id="GO:0005524">
    <property type="term" value="F:ATP binding"/>
    <property type="evidence" value="ECO:0007669"/>
    <property type="project" value="UniProtKB-KW"/>
</dbReference>
<dbReference type="Proteomes" id="UP000448199">
    <property type="component" value="Unassembled WGS sequence"/>
</dbReference>
<comment type="catalytic activity">
    <reaction evidence="1">
        <text>ATP + protein L-histidine = ADP + protein N-phospho-L-histidine.</text>
        <dbReference type="EC" id="2.7.13.3"/>
    </reaction>
</comment>
<evidence type="ECO:0000256" key="2">
    <source>
        <dbReference type="ARBA" id="ARBA00004651"/>
    </source>
</evidence>
<dbReference type="GO" id="GO:0000155">
    <property type="term" value="F:phosphorelay sensor kinase activity"/>
    <property type="evidence" value="ECO:0007669"/>
    <property type="project" value="InterPro"/>
</dbReference>
<keyword evidence="7" id="KW-0547">Nucleotide-binding</keyword>
<feature type="compositionally biased region" description="Basic and acidic residues" evidence="10">
    <location>
        <begin position="72"/>
        <end position="86"/>
    </location>
</feature>
<dbReference type="PANTHER" id="PTHR44936">
    <property type="entry name" value="SENSOR PROTEIN CREC"/>
    <property type="match status" value="1"/>
</dbReference>
<dbReference type="GO" id="GO:0005886">
    <property type="term" value="C:plasma membrane"/>
    <property type="evidence" value="ECO:0007669"/>
    <property type="project" value="UniProtKB-SubCell"/>
</dbReference>
<evidence type="ECO:0000256" key="8">
    <source>
        <dbReference type="ARBA" id="ARBA00022777"/>
    </source>
</evidence>
<evidence type="ECO:0000256" key="5">
    <source>
        <dbReference type="ARBA" id="ARBA00022553"/>
    </source>
</evidence>
<name>A0A844XT31_9SPHN</name>
<dbReference type="PANTHER" id="PTHR44936:SF10">
    <property type="entry name" value="SENSOR PROTEIN RSTB"/>
    <property type="match status" value="1"/>
</dbReference>
<keyword evidence="6" id="KW-0808">Transferase</keyword>
<evidence type="ECO:0000256" key="7">
    <source>
        <dbReference type="ARBA" id="ARBA00022741"/>
    </source>
</evidence>
<dbReference type="CDD" id="cd00082">
    <property type="entry name" value="HisKA"/>
    <property type="match status" value="1"/>
</dbReference>
<comment type="caution">
    <text evidence="13">The sequence shown here is derived from an EMBL/GenBank/DDBJ whole genome shotgun (WGS) entry which is preliminary data.</text>
</comment>
<dbReference type="InterPro" id="IPR036097">
    <property type="entry name" value="HisK_dim/P_sf"/>
</dbReference>
<dbReference type="InterPro" id="IPR036890">
    <property type="entry name" value="HATPase_C_sf"/>
</dbReference>
<dbReference type="Pfam" id="PF02518">
    <property type="entry name" value="HATPase_c"/>
    <property type="match status" value="1"/>
</dbReference>
<feature type="region of interest" description="Disordered" evidence="10">
    <location>
        <begin position="231"/>
        <end position="250"/>
    </location>
</feature>
<organism evidence="13 14">
    <name type="scientific">Qipengyuania vulgaris</name>
    <dbReference type="NCBI Taxonomy" id="291985"/>
    <lineage>
        <taxon>Bacteria</taxon>
        <taxon>Pseudomonadati</taxon>
        <taxon>Pseudomonadota</taxon>
        <taxon>Alphaproteobacteria</taxon>
        <taxon>Sphingomonadales</taxon>
        <taxon>Erythrobacteraceae</taxon>
        <taxon>Qipengyuania</taxon>
    </lineage>
</organism>
<dbReference type="InterPro" id="IPR003594">
    <property type="entry name" value="HATPase_dom"/>
</dbReference>
<accession>A0A844XT31</accession>
<dbReference type="EC" id="2.7.13.3" evidence="3"/>
<evidence type="ECO:0000256" key="10">
    <source>
        <dbReference type="SAM" id="MobiDB-lite"/>
    </source>
</evidence>
<evidence type="ECO:0000256" key="9">
    <source>
        <dbReference type="ARBA" id="ARBA00022840"/>
    </source>
</evidence>
<dbReference type="PROSITE" id="PS50109">
    <property type="entry name" value="HIS_KIN"/>
    <property type="match status" value="1"/>
</dbReference>
<dbReference type="SUPFAM" id="SSF47384">
    <property type="entry name" value="Homodimeric domain of signal transducing histidine kinase"/>
    <property type="match status" value="1"/>
</dbReference>
<proteinExistence type="predicted"/>
<dbReference type="InterPro" id="IPR050980">
    <property type="entry name" value="2C_sensor_his_kinase"/>
</dbReference>
<evidence type="ECO:0000256" key="6">
    <source>
        <dbReference type="ARBA" id="ARBA00022679"/>
    </source>
</evidence>
<evidence type="ECO:0000313" key="13">
    <source>
        <dbReference type="EMBL" id="MXO48840.1"/>
    </source>
</evidence>
<dbReference type="Gene3D" id="1.10.287.130">
    <property type="match status" value="1"/>
</dbReference>
<dbReference type="OrthoDB" id="9804645at2"/>
<dbReference type="CDD" id="cd00075">
    <property type="entry name" value="HATPase"/>
    <property type="match status" value="1"/>
</dbReference>
<feature type="domain" description="Histidine kinase" evidence="12">
    <location>
        <begin position="279"/>
        <end position="475"/>
    </location>
</feature>
<keyword evidence="5" id="KW-0597">Phosphoprotein</keyword>
<dbReference type="EMBL" id="WTYC01000005">
    <property type="protein sequence ID" value="MXO48840.1"/>
    <property type="molecule type" value="Genomic_DNA"/>
</dbReference>
<feature type="region of interest" description="Disordered" evidence="10">
    <location>
        <begin position="72"/>
        <end position="94"/>
    </location>
</feature>
<keyword evidence="8 13" id="KW-0418">Kinase</keyword>
<dbReference type="SMART" id="SM00387">
    <property type="entry name" value="HATPase_c"/>
    <property type="match status" value="1"/>
</dbReference>
<dbReference type="Gene3D" id="3.30.565.10">
    <property type="entry name" value="Histidine kinase-like ATPase, C-terminal domain"/>
    <property type="match status" value="1"/>
</dbReference>
<evidence type="ECO:0000256" key="1">
    <source>
        <dbReference type="ARBA" id="ARBA00000085"/>
    </source>
</evidence>
<evidence type="ECO:0000256" key="4">
    <source>
        <dbReference type="ARBA" id="ARBA00022475"/>
    </source>
</evidence>
<evidence type="ECO:0000256" key="11">
    <source>
        <dbReference type="SAM" id="Phobius"/>
    </source>
</evidence>
<evidence type="ECO:0000313" key="14">
    <source>
        <dbReference type="Proteomes" id="UP000448199"/>
    </source>
</evidence>
<dbReference type="PRINTS" id="PR00344">
    <property type="entry name" value="BCTRLSENSOR"/>
</dbReference>
<gene>
    <name evidence="13" type="ORF">GRI69_11285</name>
</gene>
<evidence type="ECO:0000256" key="3">
    <source>
        <dbReference type="ARBA" id="ARBA00012438"/>
    </source>
</evidence>
<feature type="transmembrane region" description="Helical" evidence="11">
    <location>
        <begin position="196"/>
        <end position="217"/>
    </location>
</feature>
<keyword evidence="11" id="KW-0812">Transmembrane</keyword>
<protein>
    <recommendedName>
        <fullName evidence="3">histidine kinase</fullName>
        <ecNumber evidence="3">2.7.13.3</ecNumber>
    </recommendedName>
</protein>
<dbReference type="SUPFAM" id="SSF55874">
    <property type="entry name" value="ATPase domain of HSP90 chaperone/DNA topoisomerase II/histidine kinase"/>
    <property type="match status" value="1"/>
</dbReference>
<keyword evidence="4" id="KW-1003">Cell membrane</keyword>
<reference evidence="13 14" key="1">
    <citation type="submission" date="2019-12" db="EMBL/GenBank/DDBJ databases">
        <title>Genomic-based taxomic classification of the family Erythrobacteraceae.</title>
        <authorList>
            <person name="Xu L."/>
        </authorList>
    </citation>
    <scope>NUCLEOTIDE SEQUENCE [LARGE SCALE GENOMIC DNA]</scope>
    <source>
        <strain evidence="13 14">DSM 17792</strain>
    </source>
</reference>
<dbReference type="SMART" id="SM00388">
    <property type="entry name" value="HisKA"/>
    <property type="match status" value="1"/>
</dbReference>
<comment type="subcellular location">
    <subcellularLocation>
        <location evidence="2">Cell membrane</location>
        <topology evidence="2">Multi-pass membrane protein</topology>
    </subcellularLocation>
</comment>
<sequence>MTRWLPKSLLGQVTLAVALTLFIVQGVNGLLAWSIEKDRAETGLVNTLSLRLVASARIREGGAEDLVARIDPGREMSSRDEQDRPRRMGRRFSGTDFTRETGFQSLLQDRAMPELQERLAETLRENGREFTDIRLVERPVSADPIAQRFMQRLALRRGYAPEDLPDSIAIAGITDGDGWDVVRAPIRKPHEEFGPLFPLLQAGALTLLLSFVLWLVLRRITGPLAQLTTRTEEFSRRPSQSEPMEPHGPEDVRRLIGAHNAMEARIGAMLAEKDVMLGAIGHDLKTPLAALRVRVESVENAAARERMIDSIEDITLTLDEILALARVGKSDAAPERTDLAALAASVVEEFEDMGETVELETQRIVAPIHLTWLKRGLRNLVSNALRYGGGACVSVLQEGDTAVLRVEDSGPGIPEDRIADMLEPFTRGEASRNRATGGAGLGLTLARAVAEQHGGELNLSNRPEGGLRAEFRLPL</sequence>
<keyword evidence="14" id="KW-1185">Reference proteome</keyword>